<accession>A0A4P9W0V3</accession>
<keyword evidence="3" id="KW-1133">Transmembrane helix</keyword>
<name>A0A4P9W0V3_9FUNG</name>
<dbReference type="GO" id="GO:0016020">
    <property type="term" value="C:membrane"/>
    <property type="evidence" value="ECO:0007669"/>
    <property type="project" value="InterPro"/>
</dbReference>
<dbReference type="Pfam" id="PF06422">
    <property type="entry name" value="PDR_CDR"/>
    <property type="match status" value="1"/>
</dbReference>
<evidence type="ECO:0000313" key="6">
    <source>
        <dbReference type="Proteomes" id="UP000269721"/>
    </source>
</evidence>
<evidence type="ECO:0000256" key="2">
    <source>
        <dbReference type="SAM" id="MobiDB-lite"/>
    </source>
</evidence>
<feature type="transmembrane region" description="Helical" evidence="3">
    <location>
        <begin position="20"/>
        <end position="39"/>
    </location>
</feature>
<keyword evidence="3" id="KW-0472">Membrane</keyword>
<keyword evidence="3" id="KW-0812">Transmembrane</keyword>
<dbReference type="OrthoDB" id="5583200at2759"/>
<keyword evidence="1" id="KW-0813">Transport</keyword>
<feature type="domain" description="CDR ABC transporter" evidence="4">
    <location>
        <begin position="2"/>
        <end position="36"/>
    </location>
</feature>
<dbReference type="Proteomes" id="UP000269721">
    <property type="component" value="Unassembled WGS sequence"/>
</dbReference>
<gene>
    <name evidence="5" type="ORF">BDK51DRAFT_26093</name>
</gene>
<reference evidence="6" key="1">
    <citation type="journal article" date="2018" name="Nat. Microbiol.">
        <title>Leveraging single-cell genomics to expand the fungal tree of life.</title>
        <authorList>
            <person name="Ahrendt S.R."/>
            <person name="Quandt C.A."/>
            <person name="Ciobanu D."/>
            <person name="Clum A."/>
            <person name="Salamov A."/>
            <person name="Andreopoulos B."/>
            <person name="Cheng J.F."/>
            <person name="Woyke T."/>
            <person name="Pelin A."/>
            <person name="Henrissat B."/>
            <person name="Reynolds N.K."/>
            <person name="Benny G.L."/>
            <person name="Smith M.E."/>
            <person name="James T.Y."/>
            <person name="Grigoriev I.V."/>
        </authorList>
    </citation>
    <scope>NUCLEOTIDE SEQUENCE [LARGE SCALE GENOMIC DNA]</scope>
</reference>
<dbReference type="GO" id="GO:0005524">
    <property type="term" value="F:ATP binding"/>
    <property type="evidence" value="ECO:0007669"/>
    <property type="project" value="InterPro"/>
</dbReference>
<evidence type="ECO:0000313" key="5">
    <source>
        <dbReference type="EMBL" id="RKO85779.1"/>
    </source>
</evidence>
<feature type="non-terminal residue" evidence="5">
    <location>
        <position position="1"/>
    </location>
</feature>
<evidence type="ECO:0000259" key="4">
    <source>
        <dbReference type="Pfam" id="PF06422"/>
    </source>
</evidence>
<dbReference type="GO" id="GO:0042626">
    <property type="term" value="F:ATPase-coupled transmembrane transporter activity"/>
    <property type="evidence" value="ECO:0007669"/>
    <property type="project" value="InterPro"/>
</dbReference>
<organism evidence="5 6">
    <name type="scientific">Blyttiomyces helicus</name>
    <dbReference type="NCBI Taxonomy" id="388810"/>
    <lineage>
        <taxon>Eukaryota</taxon>
        <taxon>Fungi</taxon>
        <taxon>Fungi incertae sedis</taxon>
        <taxon>Chytridiomycota</taxon>
        <taxon>Chytridiomycota incertae sedis</taxon>
        <taxon>Chytridiomycetes</taxon>
        <taxon>Chytridiomycetes incertae sedis</taxon>
        <taxon>Blyttiomyces</taxon>
    </lineage>
</organism>
<protein>
    <recommendedName>
        <fullName evidence="4">CDR ABC transporter domain-containing protein</fullName>
    </recommendedName>
</protein>
<dbReference type="AlphaFoldDB" id="A0A4P9W0V3"/>
<evidence type="ECO:0000256" key="3">
    <source>
        <dbReference type="SAM" id="Phobius"/>
    </source>
</evidence>
<dbReference type="InterPro" id="IPR010929">
    <property type="entry name" value="PDR_CDR_ABC"/>
</dbReference>
<keyword evidence="6" id="KW-1185">Reference proteome</keyword>
<sequence>TGDEFYANYQWDYDNRWRNLGYLACFWVFNIFLAVGLIFKKMQIYFTHTSSSGPVVCFLCDWFLEDGRRSAYDLGGGLGGGGGGKGAFSSEYCEKAREGGNDVRLPRPRTPKDALECPPLLPQHVKLRFSPNPPGITAPPAATTFTRINPPPRKSAHRRNTPSQMRPVCVGAVNSHGLLCCEPVGTWGMI</sequence>
<feature type="region of interest" description="Disordered" evidence="2">
    <location>
        <begin position="142"/>
        <end position="163"/>
    </location>
</feature>
<dbReference type="EMBL" id="KZ998755">
    <property type="protein sequence ID" value="RKO85779.1"/>
    <property type="molecule type" value="Genomic_DNA"/>
</dbReference>
<evidence type="ECO:0000256" key="1">
    <source>
        <dbReference type="ARBA" id="ARBA00022448"/>
    </source>
</evidence>
<proteinExistence type="predicted"/>